<dbReference type="Gene3D" id="3.40.50.300">
    <property type="entry name" value="P-loop containing nucleotide triphosphate hydrolases"/>
    <property type="match status" value="1"/>
</dbReference>
<evidence type="ECO:0000313" key="5">
    <source>
        <dbReference type="EMBL" id="GFR45988.1"/>
    </source>
</evidence>
<dbReference type="GO" id="GO:0042555">
    <property type="term" value="C:MCM complex"/>
    <property type="evidence" value="ECO:0007669"/>
    <property type="project" value="TreeGrafter"/>
</dbReference>
<accession>A0AAD3DQI4</accession>
<reference evidence="5 6" key="1">
    <citation type="journal article" date="2021" name="Sci. Rep.">
        <title>Genome sequencing of the multicellular alga Astrephomene provides insights into convergent evolution of germ-soma differentiation.</title>
        <authorList>
            <person name="Yamashita S."/>
            <person name="Yamamoto K."/>
            <person name="Matsuzaki R."/>
            <person name="Suzuki S."/>
            <person name="Yamaguchi H."/>
            <person name="Hirooka S."/>
            <person name="Minakuchi Y."/>
            <person name="Miyagishima S."/>
            <person name="Kawachi M."/>
            <person name="Toyoda A."/>
            <person name="Nozaki H."/>
        </authorList>
    </citation>
    <scope>NUCLEOTIDE SEQUENCE [LARGE SCALE GENOMIC DNA]</scope>
    <source>
        <strain evidence="5 6">NIES-4017</strain>
    </source>
</reference>
<dbReference type="Proteomes" id="UP001054857">
    <property type="component" value="Unassembled WGS sequence"/>
</dbReference>
<feature type="non-terminal residue" evidence="5">
    <location>
        <position position="110"/>
    </location>
</feature>
<dbReference type="PROSITE" id="PS50051">
    <property type="entry name" value="MCM_2"/>
    <property type="match status" value="1"/>
</dbReference>
<dbReference type="PANTHER" id="PTHR11630:SF47">
    <property type="entry name" value="DNA HELICASE MCM8"/>
    <property type="match status" value="1"/>
</dbReference>
<protein>
    <recommendedName>
        <fullName evidence="4">MCM C-terminal AAA(+) ATPase domain-containing protein</fullName>
    </recommendedName>
</protein>
<keyword evidence="2" id="KW-0067">ATP-binding</keyword>
<gene>
    <name evidence="5" type="ORF">Agub_g7462</name>
</gene>
<evidence type="ECO:0000313" key="6">
    <source>
        <dbReference type="Proteomes" id="UP001054857"/>
    </source>
</evidence>
<dbReference type="GO" id="GO:0017116">
    <property type="term" value="F:single-stranded DNA helicase activity"/>
    <property type="evidence" value="ECO:0007669"/>
    <property type="project" value="TreeGrafter"/>
</dbReference>
<dbReference type="EMBL" id="BMAR01000011">
    <property type="protein sequence ID" value="GFR45988.1"/>
    <property type="molecule type" value="Genomic_DNA"/>
</dbReference>
<dbReference type="InterPro" id="IPR031327">
    <property type="entry name" value="MCM"/>
</dbReference>
<evidence type="ECO:0000256" key="2">
    <source>
        <dbReference type="ARBA" id="ARBA00022840"/>
    </source>
</evidence>
<keyword evidence="1" id="KW-0547">Nucleotide-binding</keyword>
<evidence type="ECO:0000259" key="4">
    <source>
        <dbReference type="PROSITE" id="PS50051"/>
    </source>
</evidence>
<dbReference type="GO" id="GO:0005524">
    <property type="term" value="F:ATP binding"/>
    <property type="evidence" value="ECO:0007669"/>
    <property type="project" value="UniProtKB-KW"/>
</dbReference>
<evidence type="ECO:0000256" key="3">
    <source>
        <dbReference type="SAM" id="MobiDB-lite"/>
    </source>
</evidence>
<name>A0AAD3DQI4_9CHLO</name>
<feature type="domain" description="MCM C-terminal AAA(+) ATPase" evidence="4">
    <location>
        <begin position="1"/>
        <end position="44"/>
    </location>
</feature>
<comment type="caution">
    <text evidence="5">The sequence shown here is derived from an EMBL/GenBank/DDBJ whole genome shotgun (WGS) entry which is preliminary data.</text>
</comment>
<organism evidence="5 6">
    <name type="scientific">Astrephomene gubernaculifera</name>
    <dbReference type="NCBI Taxonomy" id="47775"/>
    <lineage>
        <taxon>Eukaryota</taxon>
        <taxon>Viridiplantae</taxon>
        <taxon>Chlorophyta</taxon>
        <taxon>core chlorophytes</taxon>
        <taxon>Chlorophyceae</taxon>
        <taxon>CS clade</taxon>
        <taxon>Chlamydomonadales</taxon>
        <taxon>Astrephomenaceae</taxon>
        <taxon>Astrephomene</taxon>
    </lineage>
</organism>
<dbReference type="GO" id="GO:0005634">
    <property type="term" value="C:nucleus"/>
    <property type="evidence" value="ECO:0007669"/>
    <property type="project" value="TreeGrafter"/>
</dbReference>
<dbReference type="GO" id="GO:0003697">
    <property type="term" value="F:single-stranded DNA binding"/>
    <property type="evidence" value="ECO:0007669"/>
    <property type="project" value="TreeGrafter"/>
</dbReference>
<dbReference type="AlphaFoldDB" id="A0AAD3DQI4"/>
<feature type="non-terminal residue" evidence="5">
    <location>
        <position position="1"/>
    </location>
</feature>
<feature type="compositionally biased region" description="Low complexity" evidence="3">
    <location>
        <begin position="66"/>
        <end position="101"/>
    </location>
</feature>
<evidence type="ECO:0000256" key="1">
    <source>
        <dbReference type="ARBA" id="ARBA00022741"/>
    </source>
</evidence>
<dbReference type="InterPro" id="IPR001208">
    <property type="entry name" value="MCM_dom"/>
</dbReference>
<feature type="region of interest" description="Disordered" evidence="3">
    <location>
        <begin position="66"/>
        <end position="110"/>
    </location>
</feature>
<proteinExistence type="predicted"/>
<dbReference type="PANTHER" id="PTHR11630">
    <property type="entry name" value="DNA REPLICATION LICENSING FACTOR MCM FAMILY MEMBER"/>
    <property type="match status" value="1"/>
</dbReference>
<keyword evidence="6" id="KW-1185">Reference proteome</keyword>
<dbReference type="InterPro" id="IPR027417">
    <property type="entry name" value="P-loop_NTPase"/>
</dbReference>
<dbReference type="Pfam" id="PF00493">
    <property type="entry name" value="MCM"/>
    <property type="match status" value="1"/>
</dbReference>
<sequence>YNRARSLAENLRGMSPALLSRFDLIFVLLDRPDELRDQALSEHVMALHSGMPDRAHAARQRLLEYGSSGAPAPSASRLLLTPGAGAAGPAPSASASQLSLGGAAGSYGGG</sequence>